<dbReference type="EMBL" id="JBBBZM010000373">
    <property type="protein sequence ID" value="KAL0630812.1"/>
    <property type="molecule type" value="Genomic_DNA"/>
</dbReference>
<proteinExistence type="predicted"/>
<feature type="region of interest" description="Disordered" evidence="1">
    <location>
        <begin position="530"/>
        <end position="549"/>
    </location>
</feature>
<dbReference type="Pfam" id="PF13391">
    <property type="entry name" value="HNH_2"/>
    <property type="match status" value="1"/>
</dbReference>
<dbReference type="InterPro" id="IPR003615">
    <property type="entry name" value="HNH_nuc"/>
</dbReference>
<protein>
    <recommendedName>
        <fullName evidence="2">HNH nuclease domain-containing protein</fullName>
    </recommendedName>
</protein>
<evidence type="ECO:0000313" key="3">
    <source>
        <dbReference type="EMBL" id="KAL0630812.1"/>
    </source>
</evidence>
<name>A0ABR3G4D4_9PEZI</name>
<evidence type="ECO:0000313" key="4">
    <source>
        <dbReference type="Proteomes" id="UP001447188"/>
    </source>
</evidence>
<feature type="compositionally biased region" description="Low complexity" evidence="1">
    <location>
        <begin position="466"/>
        <end position="489"/>
    </location>
</feature>
<evidence type="ECO:0000259" key="2">
    <source>
        <dbReference type="Pfam" id="PF13391"/>
    </source>
</evidence>
<organism evidence="3 4">
    <name type="scientific">Discina gigas</name>
    <dbReference type="NCBI Taxonomy" id="1032678"/>
    <lineage>
        <taxon>Eukaryota</taxon>
        <taxon>Fungi</taxon>
        <taxon>Dikarya</taxon>
        <taxon>Ascomycota</taxon>
        <taxon>Pezizomycotina</taxon>
        <taxon>Pezizomycetes</taxon>
        <taxon>Pezizales</taxon>
        <taxon>Discinaceae</taxon>
        <taxon>Discina</taxon>
    </lineage>
</organism>
<sequence length="589" mass="62963">MAGLSPSITTSNSGLLADIFNVVKSSNYLLPSERLILLGVLTNFPSQPGNNNSMLRQILALDPPQLQVLATIFSQGLHAARNYGGVKPISSTSSDTSHSPRDIEPQREIVSQPEIVPVTAVSSSGSKRSASLVDALLDNNNCPFRETTPVSSKRPRLADGLEDVSGVQCDNLASPASGASGTASSAVVATPLMAPPLTPVTNLLQTLGISHDFPDDSLITARAPHRRRKGLADACLTRQGNTCVITGSTTGTYQLETAHLLAHSLANLESISVAPYWRLLNIILGPTVTAHIYEIAGGANSYRSSNGIAMNPSLHSSLFDRGIFWLVPHVSDTFDIARSTSYDVELVWRGSKAGMALLVSQLPEDPARQLDRHGFHRLLDAARPIKPGDRFRLQTHDPATYPLPHPLLLDLHALLWDMIASSGIAETDRMKHARATGDTPQRGRRSRGRRGLASSGSARRGGGRSVGVAEPEPDAGPADPRADASGASRPPAANEDIELHHQFGSTGNAYVGLKLQQLLAEQQHDEYYGADDDLSDEYDSDGDSGCEENPKLVAEYDSFRAKMAAKGFYPAERAWAGAGVSAVEQCRGN</sequence>
<feature type="domain" description="HNH nuclease" evidence="2">
    <location>
        <begin position="243"/>
        <end position="325"/>
    </location>
</feature>
<feature type="compositionally biased region" description="Acidic residues" evidence="1">
    <location>
        <begin position="530"/>
        <end position="546"/>
    </location>
</feature>
<evidence type="ECO:0000256" key="1">
    <source>
        <dbReference type="SAM" id="MobiDB-lite"/>
    </source>
</evidence>
<comment type="caution">
    <text evidence="3">The sequence shown here is derived from an EMBL/GenBank/DDBJ whole genome shotgun (WGS) entry which is preliminary data.</text>
</comment>
<keyword evidence="4" id="KW-1185">Reference proteome</keyword>
<reference evidence="3 4" key="1">
    <citation type="submission" date="2024-02" db="EMBL/GenBank/DDBJ databases">
        <title>Discinaceae phylogenomics.</title>
        <authorList>
            <person name="Dirks A.C."/>
            <person name="James T.Y."/>
        </authorList>
    </citation>
    <scope>NUCLEOTIDE SEQUENCE [LARGE SCALE GENOMIC DNA]</scope>
    <source>
        <strain evidence="3 4">ACD0624</strain>
    </source>
</reference>
<feature type="region of interest" description="Disordered" evidence="1">
    <location>
        <begin position="428"/>
        <end position="492"/>
    </location>
</feature>
<accession>A0ABR3G4D4</accession>
<gene>
    <name evidence="3" type="ORF">Q9L58_010334</name>
</gene>
<dbReference type="Proteomes" id="UP001447188">
    <property type="component" value="Unassembled WGS sequence"/>
</dbReference>